<evidence type="ECO:0000256" key="4">
    <source>
        <dbReference type="PIRNR" id="PIRNR006078"/>
    </source>
</evidence>
<dbReference type="PIRSF" id="PIRSF006078">
    <property type="entry name" value="GlxK"/>
    <property type="match status" value="1"/>
</dbReference>
<accession>A0ABV8MJ66</accession>
<dbReference type="Gene3D" id="3.40.50.10350">
    <property type="entry name" value="Glycerate kinase, domain 1"/>
    <property type="match status" value="1"/>
</dbReference>
<dbReference type="NCBIfam" id="TIGR00045">
    <property type="entry name" value="glycerate kinase"/>
    <property type="match status" value="1"/>
</dbReference>
<comment type="similarity">
    <text evidence="1 4">Belongs to the glycerate kinase type-1 family.</text>
</comment>
<dbReference type="PANTHER" id="PTHR21599:SF0">
    <property type="entry name" value="GLYCERATE KINASE"/>
    <property type="match status" value="1"/>
</dbReference>
<evidence type="ECO:0000313" key="6">
    <source>
        <dbReference type="Proteomes" id="UP001595791"/>
    </source>
</evidence>
<dbReference type="Proteomes" id="UP001595791">
    <property type="component" value="Unassembled WGS sequence"/>
</dbReference>
<evidence type="ECO:0000256" key="3">
    <source>
        <dbReference type="ARBA" id="ARBA00022777"/>
    </source>
</evidence>
<evidence type="ECO:0000256" key="1">
    <source>
        <dbReference type="ARBA" id="ARBA00006284"/>
    </source>
</evidence>
<dbReference type="PANTHER" id="PTHR21599">
    <property type="entry name" value="GLYCERATE KINASE"/>
    <property type="match status" value="1"/>
</dbReference>
<protein>
    <submittedName>
        <fullName evidence="5">Glycerate kinase</fullName>
    </submittedName>
</protein>
<dbReference type="Pfam" id="PF02595">
    <property type="entry name" value="Gly_kinase"/>
    <property type="match status" value="1"/>
</dbReference>
<proteinExistence type="inferred from homology"/>
<gene>
    <name evidence="5" type="ORF">ACFOW7_02350</name>
</gene>
<dbReference type="InterPro" id="IPR036129">
    <property type="entry name" value="Glycerate_kinase_sf"/>
</dbReference>
<dbReference type="GO" id="GO:0016301">
    <property type="term" value="F:kinase activity"/>
    <property type="evidence" value="ECO:0007669"/>
    <property type="project" value="UniProtKB-KW"/>
</dbReference>
<evidence type="ECO:0000256" key="2">
    <source>
        <dbReference type="ARBA" id="ARBA00022679"/>
    </source>
</evidence>
<keyword evidence="3 4" id="KW-0418">Kinase</keyword>
<keyword evidence="6" id="KW-1185">Reference proteome</keyword>
<dbReference type="Gene3D" id="3.90.1510.10">
    <property type="entry name" value="Glycerate kinase, domain 2"/>
    <property type="match status" value="1"/>
</dbReference>
<dbReference type="InterPro" id="IPR018197">
    <property type="entry name" value="Glycerate_kinase_RE-like"/>
</dbReference>
<keyword evidence="2 4" id="KW-0808">Transferase</keyword>
<dbReference type="RefSeq" id="WP_378160602.1">
    <property type="nucleotide sequence ID" value="NZ_JBHSBU010000001.1"/>
</dbReference>
<dbReference type="SUPFAM" id="SSF110738">
    <property type="entry name" value="Glycerate kinase I"/>
    <property type="match status" value="1"/>
</dbReference>
<name>A0ABV8MJ66_9NEIS</name>
<dbReference type="InterPro" id="IPR018193">
    <property type="entry name" value="Glyc_kinase_flavodox-like_fold"/>
</dbReference>
<evidence type="ECO:0000313" key="5">
    <source>
        <dbReference type="EMBL" id="MFC4158192.1"/>
    </source>
</evidence>
<sequence>MRVVLAPDSFKNCLEAAQVAEALAIGLRRVWPGATLLHHPLADGGEGTLAALAAAVAADWREAEVPDLEGHVRRVRWLHCPDATVVLESAEMLGLGLSGSRPVAARDSGGLGLLLRQALDAGARRIAIGLGGTGSNDGGIGLLRELGARPRDAQGASVAPGLAGLADLAQLDLAGLDPRLAQVELIALADVASPLCGPDGATAVFGPQKGVRPAEIERFDGWLARLGQLGDAACGQNYSTMPGSGAAGGLGWALRLLGARIEAGAEWIADRQGLDASLAGADWVLTGEGRSDRQTTLGKAPWRLAARAARLGVPVSLLSGSVDPCALPELSRRFAGCFSLCPGPVGLDEARTQATDWLADRAETMARLWQAARSGQGILGAESWSRTLN</sequence>
<dbReference type="InterPro" id="IPR004381">
    <property type="entry name" value="Glycerate_kinase"/>
</dbReference>
<dbReference type="EMBL" id="JBHSBU010000001">
    <property type="protein sequence ID" value="MFC4158192.1"/>
    <property type="molecule type" value="Genomic_DNA"/>
</dbReference>
<organism evidence="5 6">
    <name type="scientific">Chitinimonas lacunae</name>
    <dbReference type="NCBI Taxonomy" id="1963018"/>
    <lineage>
        <taxon>Bacteria</taxon>
        <taxon>Pseudomonadati</taxon>
        <taxon>Pseudomonadota</taxon>
        <taxon>Betaproteobacteria</taxon>
        <taxon>Neisseriales</taxon>
        <taxon>Chitinibacteraceae</taxon>
        <taxon>Chitinimonas</taxon>
    </lineage>
</organism>
<reference evidence="6" key="1">
    <citation type="journal article" date="2019" name="Int. J. Syst. Evol. Microbiol.">
        <title>The Global Catalogue of Microorganisms (GCM) 10K type strain sequencing project: providing services to taxonomists for standard genome sequencing and annotation.</title>
        <authorList>
            <consortium name="The Broad Institute Genomics Platform"/>
            <consortium name="The Broad Institute Genome Sequencing Center for Infectious Disease"/>
            <person name="Wu L."/>
            <person name="Ma J."/>
        </authorList>
    </citation>
    <scope>NUCLEOTIDE SEQUENCE [LARGE SCALE GENOMIC DNA]</scope>
    <source>
        <strain evidence="6">LMG 29894</strain>
    </source>
</reference>
<comment type="caution">
    <text evidence="5">The sequence shown here is derived from an EMBL/GenBank/DDBJ whole genome shotgun (WGS) entry which is preliminary data.</text>
</comment>